<comment type="caution">
    <text evidence="2">The sequence shown here is derived from an EMBL/GenBank/DDBJ whole genome shotgun (WGS) entry which is preliminary data.</text>
</comment>
<sequence>MLKVSLFFAALLIAASPLQAAEQGKWHNDSAHGYERYWTVNSTGARFTIWCPPNHDARGALIGIDIKGQRPSPDSLVRVELDHKLVKFKVGPDGYIRNDCPACSDNLTYFWHRLRSSVRFKVQFEDRRYAGFSLKGVREVTPHSVCASQLAHNSQ</sequence>
<evidence type="ECO:0000313" key="3">
    <source>
        <dbReference type="Proteomes" id="UP001431221"/>
    </source>
</evidence>
<organism evidence="2 3">
    <name type="scientific">Roseibium sediminicola</name>
    <dbReference type="NCBI Taxonomy" id="2933272"/>
    <lineage>
        <taxon>Bacteria</taxon>
        <taxon>Pseudomonadati</taxon>
        <taxon>Pseudomonadota</taxon>
        <taxon>Alphaproteobacteria</taxon>
        <taxon>Hyphomicrobiales</taxon>
        <taxon>Stappiaceae</taxon>
        <taxon>Roseibium</taxon>
    </lineage>
</organism>
<proteinExistence type="predicted"/>
<name>A0ABT0GRX6_9HYPH</name>
<gene>
    <name evidence="2" type="ORF">M0H32_08510</name>
</gene>
<accession>A0ABT0GRX6</accession>
<evidence type="ECO:0000256" key="1">
    <source>
        <dbReference type="SAM" id="SignalP"/>
    </source>
</evidence>
<dbReference type="RefSeq" id="WP_248153147.1">
    <property type="nucleotide sequence ID" value="NZ_JALNMJ010000004.1"/>
</dbReference>
<dbReference type="EMBL" id="JALNMJ010000004">
    <property type="protein sequence ID" value="MCK7612199.1"/>
    <property type="molecule type" value="Genomic_DNA"/>
</dbReference>
<feature type="chain" id="PRO_5046466876" evidence="1">
    <location>
        <begin position="21"/>
        <end position="155"/>
    </location>
</feature>
<keyword evidence="3" id="KW-1185">Reference proteome</keyword>
<reference evidence="2" key="1">
    <citation type="submission" date="2022-04" db="EMBL/GenBank/DDBJ databases">
        <title>Roseibium sp. CAU 1639 isolated from mud.</title>
        <authorList>
            <person name="Kim W."/>
        </authorList>
    </citation>
    <scope>NUCLEOTIDE SEQUENCE</scope>
    <source>
        <strain evidence="2">CAU 1639</strain>
    </source>
</reference>
<feature type="signal peptide" evidence="1">
    <location>
        <begin position="1"/>
        <end position="20"/>
    </location>
</feature>
<evidence type="ECO:0000313" key="2">
    <source>
        <dbReference type="EMBL" id="MCK7612199.1"/>
    </source>
</evidence>
<dbReference type="Proteomes" id="UP001431221">
    <property type="component" value="Unassembled WGS sequence"/>
</dbReference>
<keyword evidence="1" id="KW-0732">Signal</keyword>
<protein>
    <submittedName>
        <fullName evidence="2">Uncharacterized protein</fullName>
    </submittedName>
</protein>